<reference evidence="4" key="1">
    <citation type="journal article" date="2014" name="Nat. Commun.">
        <title>Multiple recent horizontal transfers of a large genomic region in cheese making fungi.</title>
        <authorList>
            <person name="Cheeseman K."/>
            <person name="Ropars J."/>
            <person name="Renault P."/>
            <person name="Dupont J."/>
            <person name="Gouzy J."/>
            <person name="Branca A."/>
            <person name="Abraham A.L."/>
            <person name="Ceppi M."/>
            <person name="Conseiller E."/>
            <person name="Debuchy R."/>
            <person name="Malagnac F."/>
            <person name="Goarin A."/>
            <person name="Silar P."/>
            <person name="Lacoste S."/>
            <person name="Sallet E."/>
            <person name="Bensimon A."/>
            <person name="Giraud T."/>
            <person name="Brygoo Y."/>
        </authorList>
    </citation>
    <scope>NUCLEOTIDE SEQUENCE [LARGE SCALE GENOMIC DNA]</scope>
    <source>
        <strain evidence="4">FM164</strain>
    </source>
</reference>
<accession>W6Q8K7</accession>
<dbReference type="OrthoDB" id="5390143at2759"/>
<dbReference type="Proteomes" id="UP000030686">
    <property type="component" value="Unassembled WGS sequence"/>
</dbReference>
<keyword evidence="2" id="KW-1133">Transmembrane helix</keyword>
<keyword evidence="3" id="KW-0732">Signal</keyword>
<dbReference type="OMA" id="AYFNITR"/>
<evidence type="ECO:0000256" key="1">
    <source>
        <dbReference type="SAM" id="MobiDB-lite"/>
    </source>
</evidence>
<dbReference type="AlphaFoldDB" id="W6Q8K7"/>
<evidence type="ECO:0000256" key="3">
    <source>
        <dbReference type="SAM" id="SignalP"/>
    </source>
</evidence>
<evidence type="ECO:0000256" key="2">
    <source>
        <dbReference type="SAM" id="Phobius"/>
    </source>
</evidence>
<feature type="compositionally biased region" description="Basic and acidic residues" evidence="1">
    <location>
        <begin position="248"/>
        <end position="258"/>
    </location>
</feature>
<sequence>MIRLFQPLLILLSALLATVKAEKTNYMINPVYINGKSPVWTLGDQKVVAWKTDLPVFNVSIWQQSPLGGGAYTRGNVYAQVHEKDHVSNFTWTVQLYGFDLDYSPTFFFWINPGPGGFPSAYFNITERSSTAKTTPSIPVNSTLASSFPSSDTTVSPTDQPPALTTTAKLALGLGVGIGVPILVAMATLVWLRVRRLRATRQAAASMAVPRGTEMQQRQPHMHVREIRGTDPTEFCQELPQDTAGKPLRPELPDQRYD</sequence>
<name>W6Q8K7_PENRF</name>
<feature type="transmembrane region" description="Helical" evidence="2">
    <location>
        <begin position="170"/>
        <end position="192"/>
    </location>
</feature>
<keyword evidence="5" id="KW-1185">Reference proteome</keyword>
<keyword evidence="2" id="KW-0812">Transmembrane</keyword>
<feature type="chain" id="PRO_5004879431" description="Mid2 domain-containing protein" evidence="3">
    <location>
        <begin position="22"/>
        <end position="258"/>
    </location>
</feature>
<feature type="signal peptide" evidence="3">
    <location>
        <begin position="1"/>
        <end position="21"/>
    </location>
</feature>
<feature type="region of interest" description="Disordered" evidence="1">
    <location>
        <begin position="231"/>
        <end position="258"/>
    </location>
</feature>
<protein>
    <recommendedName>
        <fullName evidence="6">Mid2 domain-containing protein</fullName>
    </recommendedName>
</protein>
<gene>
    <name evidence="4" type="ORF">PROQFM164_S02g002442</name>
</gene>
<proteinExistence type="predicted"/>
<dbReference type="EMBL" id="HG792016">
    <property type="protein sequence ID" value="CDM32291.1"/>
    <property type="molecule type" value="Genomic_DNA"/>
</dbReference>
<evidence type="ECO:0000313" key="4">
    <source>
        <dbReference type="EMBL" id="CDM32291.1"/>
    </source>
</evidence>
<evidence type="ECO:0000313" key="5">
    <source>
        <dbReference type="Proteomes" id="UP000030686"/>
    </source>
</evidence>
<organism evidence="4 5">
    <name type="scientific">Penicillium roqueforti (strain FM164)</name>
    <dbReference type="NCBI Taxonomy" id="1365484"/>
    <lineage>
        <taxon>Eukaryota</taxon>
        <taxon>Fungi</taxon>
        <taxon>Dikarya</taxon>
        <taxon>Ascomycota</taxon>
        <taxon>Pezizomycotina</taxon>
        <taxon>Eurotiomycetes</taxon>
        <taxon>Eurotiomycetidae</taxon>
        <taxon>Eurotiales</taxon>
        <taxon>Aspergillaceae</taxon>
        <taxon>Penicillium</taxon>
    </lineage>
</organism>
<evidence type="ECO:0008006" key="6">
    <source>
        <dbReference type="Google" id="ProtNLM"/>
    </source>
</evidence>
<keyword evidence="2" id="KW-0472">Membrane</keyword>